<evidence type="ECO:0000313" key="2">
    <source>
        <dbReference type="Proteomes" id="UP001480595"/>
    </source>
</evidence>
<name>A0ABR1WAQ8_9PEZI</name>
<proteinExistence type="predicted"/>
<comment type="caution">
    <text evidence="1">The sequence shown here is derived from an EMBL/GenBank/DDBJ whole genome shotgun (WGS) entry which is preliminary data.</text>
</comment>
<organism evidence="1 2">
    <name type="scientific">Apiospora phragmitis</name>
    <dbReference type="NCBI Taxonomy" id="2905665"/>
    <lineage>
        <taxon>Eukaryota</taxon>
        <taxon>Fungi</taxon>
        <taxon>Dikarya</taxon>
        <taxon>Ascomycota</taxon>
        <taxon>Pezizomycotina</taxon>
        <taxon>Sordariomycetes</taxon>
        <taxon>Xylariomycetidae</taxon>
        <taxon>Amphisphaeriales</taxon>
        <taxon>Apiosporaceae</taxon>
        <taxon>Apiospora</taxon>
    </lineage>
</organism>
<evidence type="ECO:0008006" key="3">
    <source>
        <dbReference type="Google" id="ProtNLM"/>
    </source>
</evidence>
<dbReference type="Gene3D" id="3.40.50.1820">
    <property type="entry name" value="alpha/beta hydrolase"/>
    <property type="match status" value="1"/>
</dbReference>
<keyword evidence="2" id="KW-1185">Reference proteome</keyword>
<dbReference type="RefSeq" id="XP_066720335.1">
    <property type="nucleotide sequence ID" value="XM_066854480.1"/>
</dbReference>
<gene>
    <name evidence="1" type="ORF">PG994_003071</name>
</gene>
<dbReference type="GeneID" id="92087543"/>
<accession>A0ABR1WAQ8</accession>
<dbReference type="EMBL" id="JAQQWL010000003">
    <property type="protein sequence ID" value="KAK8079264.1"/>
    <property type="molecule type" value="Genomic_DNA"/>
</dbReference>
<sequence length="110" mass="12244">MDGRFFSSVLETGLDRPFLLLGRPGHSDQDPTWPVLYEKLRRSRIEMTVAGAIHSLFTDFPLIVESLKLPKSTAELVAGGFSGQKMDMVVKKVLMAFCEFVFGNPAPELL</sequence>
<evidence type="ECO:0000313" key="1">
    <source>
        <dbReference type="EMBL" id="KAK8079264.1"/>
    </source>
</evidence>
<protein>
    <recommendedName>
        <fullName evidence="3">1-alkyl-2-acetylglycerophosphocholine esterase</fullName>
    </recommendedName>
</protein>
<reference evidence="1 2" key="1">
    <citation type="submission" date="2023-01" db="EMBL/GenBank/DDBJ databases">
        <title>Analysis of 21 Apiospora genomes using comparative genomics revels a genus with tremendous synthesis potential of carbohydrate active enzymes and secondary metabolites.</title>
        <authorList>
            <person name="Sorensen T."/>
        </authorList>
    </citation>
    <scope>NUCLEOTIDE SEQUENCE [LARGE SCALE GENOMIC DNA]</scope>
    <source>
        <strain evidence="1 2">CBS 135458</strain>
    </source>
</reference>
<dbReference type="Proteomes" id="UP001480595">
    <property type="component" value="Unassembled WGS sequence"/>
</dbReference>
<dbReference type="InterPro" id="IPR029058">
    <property type="entry name" value="AB_hydrolase_fold"/>
</dbReference>